<dbReference type="Gene3D" id="6.10.140.1990">
    <property type="match status" value="1"/>
</dbReference>
<dbReference type="GO" id="GO:1990961">
    <property type="term" value="P:xenobiotic detoxification by transmembrane export across the plasma membrane"/>
    <property type="evidence" value="ECO:0007669"/>
    <property type="project" value="InterPro"/>
</dbReference>
<keyword evidence="2 3" id="KW-0175">Coiled coil</keyword>
<dbReference type="GO" id="GO:1990195">
    <property type="term" value="C:macrolide transmembrane transporter complex"/>
    <property type="evidence" value="ECO:0007669"/>
    <property type="project" value="InterPro"/>
</dbReference>
<proteinExistence type="inferred from homology"/>
<evidence type="ECO:0000259" key="5">
    <source>
        <dbReference type="Pfam" id="PF25917"/>
    </source>
</evidence>
<feature type="coiled-coil region" evidence="3">
    <location>
        <begin position="107"/>
        <end position="134"/>
    </location>
</feature>
<dbReference type="NCBIfam" id="TIGR01730">
    <property type="entry name" value="RND_mfp"/>
    <property type="match status" value="1"/>
</dbReference>
<evidence type="ECO:0000256" key="1">
    <source>
        <dbReference type="ARBA" id="ARBA00009477"/>
    </source>
</evidence>
<name>A0A9X3BG40_9BACT</name>
<reference evidence="8" key="1">
    <citation type="submission" date="2022-09" db="EMBL/GenBank/DDBJ databases">
        <authorList>
            <person name="Yuan C."/>
            <person name="Ke Z."/>
        </authorList>
    </citation>
    <scope>NUCLEOTIDE SEQUENCE</scope>
    <source>
        <strain evidence="8">LB-8</strain>
    </source>
</reference>
<dbReference type="PROSITE" id="PS51257">
    <property type="entry name" value="PROKAR_LIPOPROTEIN"/>
    <property type="match status" value="1"/>
</dbReference>
<dbReference type="InterPro" id="IPR006143">
    <property type="entry name" value="RND_pump_MFP"/>
</dbReference>
<feature type="domain" description="YknX-like C-terminal permuted SH3-like" evidence="7">
    <location>
        <begin position="283"/>
        <end position="349"/>
    </location>
</feature>
<evidence type="ECO:0000259" key="4">
    <source>
        <dbReference type="Pfam" id="PF25876"/>
    </source>
</evidence>
<dbReference type="Pfam" id="PF25989">
    <property type="entry name" value="YknX_C"/>
    <property type="match status" value="1"/>
</dbReference>
<evidence type="ECO:0000259" key="7">
    <source>
        <dbReference type="Pfam" id="PF25989"/>
    </source>
</evidence>
<feature type="domain" description="Multidrug resistance protein MdtA-like barrel-sandwich hybrid" evidence="5">
    <location>
        <begin position="72"/>
        <end position="188"/>
    </location>
</feature>
<dbReference type="InterPro" id="IPR058625">
    <property type="entry name" value="MdtA-like_BSH"/>
</dbReference>
<comment type="caution">
    <text evidence="8">The sequence shown here is derived from an EMBL/GenBank/DDBJ whole genome shotgun (WGS) entry which is preliminary data.</text>
</comment>
<dbReference type="Gene3D" id="2.40.50.100">
    <property type="match status" value="1"/>
</dbReference>
<dbReference type="AlphaFoldDB" id="A0A9X3BG40"/>
<dbReference type="PANTHER" id="PTHR30469">
    <property type="entry name" value="MULTIDRUG RESISTANCE PROTEIN MDTA"/>
    <property type="match status" value="1"/>
</dbReference>
<reference evidence="8" key="2">
    <citation type="submission" date="2023-04" db="EMBL/GenBank/DDBJ databases">
        <title>Paracnuella aquatica gen. nov., sp. nov., a member of the family Chitinophagaceae isolated from a hot spring.</title>
        <authorList>
            <person name="Wang C."/>
        </authorList>
    </citation>
    <scope>NUCLEOTIDE SEQUENCE</scope>
    <source>
        <strain evidence="8">LB-8</strain>
    </source>
</reference>
<dbReference type="GO" id="GO:1990281">
    <property type="term" value="C:efflux pump complex"/>
    <property type="evidence" value="ECO:0007669"/>
    <property type="project" value="TreeGrafter"/>
</dbReference>
<dbReference type="InterPro" id="IPR058624">
    <property type="entry name" value="MdtA-like_HH"/>
</dbReference>
<dbReference type="Pfam" id="PF25954">
    <property type="entry name" value="Beta-barrel_RND_2"/>
    <property type="match status" value="1"/>
</dbReference>
<gene>
    <name evidence="8" type="ORF">OCK74_14195</name>
</gene>
<dbReference type="EMBL" id="JAOTIF010000011">
    <property type="protein sequence ID" value="MCU7550269.1"/>
    <property type="molecule type" value="Genomic_DNA"/>
</dbReference>
<organism evidence="8 9">
    <name type="scientific">Paraflavisolibacter caeni</name>
    <dbReference type="NCBI Taxonomy" id="2982496"/>
    <lineage>
        <taxon>Bacteria</taxon>
        <taxon>Pseudomonadati</taxon>
        <taxon>Bacteroidota</taxon>
        <taxon>Chitinophagia</taxon>
        <taxon>Chitinophagales</taxon>
        <taxon>Chitinophagaceae</taxon>
        <taxon>Paraflavisolibacter</taxon>
    </lineage>
</organism>
<dbReference type="Proteomes" id="UP001155483">
    <property type="component" value="Unassembled WGS sequence"/>
</dbReference>
<dbReference type="Pfam" id="PF25917">
    <property type="entry name" value="BSH_RND"/>
    <property type="match status" value="1"/>
</dbReference>
<keyword evidence="9" id="KW-1185">Reference proteome</keyword>
<dbReference type="InterPro" id="IPR058637">
    <property type="entry name" value="YknX-like_C"/>
</dbReference>
<protein>
    <submittedName>
        <fullName evidence="8">Efflux RND transporter periplasmic adaptor subunit</fullName>
    </submittedName>
</protein>
<dbReference type="PANTHER" id="PTHR30469:SF36">
    <property type="entry name" value="BLL3903 PROTEIN"/>
    <property type="match status" value="1"/>
</dbReference>
<sequence>MKYLLYLLFFSLSVTMLLISCSSKRKKEVSATQGQRGGMKPPPPKVDVFIVQTETISETIEVSGTLVADEATEIHPEVSGRIIGLYIREGAFIGKGAILAKLYDGDLQAQKRKLEVQLKIAEQTENRYQQLEKIGGISKQDYDITALQVSNLRADLDIINTSIAKTVIRAPFSGKLGLKEVSVGAFVTPLSILTIIQKTSDIKIDFNVPEKYINQIRPGTFVNFTVDGSDRNYSALVMATESGIAQATRSLTIRARVKGDQTGLVPGGFAKVKLNFDPNSNALMIPSQAIVPQARGKKTVLFSNGTAKFVDVTTGVRDSSMVQITSGLNKGDTVVVTGLLSVKPGAPITLAKVVNQSSASIQ</sequence>
<evidence type="ECO:0000256" key="3">
    <source>
        <dbReference type="SAM" id="Coils"/>
    </source>
</evidence>
<accession>A0A9X3BG40</accession>
<comment type="similarity">
    <text evidence="1">Belongs to the membrane fusion protein (MFP) (TC 8.A.1) family.</text>
</comment>
<dbReference type="GO" id="GO:0015562">
    <property type="term" value="F:efflux transmembrane transporter activity"/>
    <property type="evidence" value="ECO:0007669"/>
    <property type="project" value="TreeGrafter"/>
</dbReference>
<dbReference type="InterPro" id="IPR058792">
    <property type="entry name" value="Beta-barrel_RND_2"/>
</dbReference>
<dbReference type="Gene3D" id="2.40.30.170">
    <property type="match status" value="1"/>
</dbReference>
<evidence type="ECO:0000259" key="6">
    <source>
        <dbReference type="Pfam" id="PF25954"/>
    </source>
</evidence>
<feature type="domain" description="Multidrug resistance protein MdtA-like alpha-helical hairpin" evidence="4">
    <location>
        <begin position="106"/>
        <end position="162"/>
    </location>
</feature>
<feature type="domain" description="CusB-like beta-barrel" evidence="6">
    <location>
        <begin position="204"/>
        <end position="275"/>
    </location>
</feature>
<dbReference type="InterPro" id="IPR030190">
    <property type="entry name" value="MacA_alpha-hairpin_sf"/>
</dbReference>
<evidence type="ECO:0000313" key="9">
    <source>
        <dbReference type="Proteomes" id="UP001155483"/>
    </source>
</evidence>
<evidence type="ECO:0000313" key="8">
    <source>
        <dbReference type="EMBL" id="MCU7550269.1"/>
    </source>
</evidence>
<dbReference type="SUPFAM" id="SSF111369">
    <property type="entry name" value="HlyD-like secretion proteins"/>
    <property type="match status" value="1"/>
</dbReference>
<dbReference type="Gene3D" id="2.40.420.20">
    <property type="match status" value="1"/>
</dbReference>
<dbReference type="GO" id="GO:0019898">
    <property type="term" value="C:extrinsic component of membrane"/>
    <property type="evidence" value="ECO:0007669"/>
    <property type="project" value="InterPro"/>
</dbReference>
<dbReference type="Pfam" id="PF25876">
    <property type="entry name" value="HH_MFP_RND"/>
    <property type="match status" value="1"/>
</dbReference>
<dbReference type="GO" id="GO:0030313">
    <property type="term" value="C:cell envelope"/>
    <property type="evidence" value="ECO:0007669"/>
    <property type="project" value="UniProtKB-SubCell"/>
</dbReference>
<evidence type="ECO:0000256" key="2">
    <source>
        <dbReference type="ARBA" id="ARBA00023054"/>
    </source>
</evidence>